<dbReference type="RefSeq" id="WP_408075557.1">
    <property type="nucleotide sequence ID" value="NZ_JBELQB010000011.1"/>
</dbReference>
<dbReference type="Proteomes" id="UP001629059">
    <property type="component" value="Unassembled WGS sequence"/>
</dbReference>
<protein>
    <submittedName>
        <fullName evidence="6">UvrD-helicase domain-containing protein</fullName>
    </submittedName>
</protein>
<keyword evidence="4" id="KW-0067">ATP-binding</keyword>
<accession>A0ABW8YH99</accession>
<proteinExistence type="predicted"/>
<name>A0ABW8YH99_9FLAO</name>
<keyword evidence="3" id="KW-0347">Helicase</keyword>
<feature type="domain" description="UvrD-like helicase ATP-binding" evidence="5">
    <location>
        <begin position="109"/>
        <end position="177"/>
    </location>
</feature>
<evidence type="ECO:0000313" key="7">
    <source>
        <dbReference type="Proteomes" id="UP001629059"/>
    </source>
</evidence>
<dbReference type="SUPFAM" id="SSF52540">
    <property type="entry name" value="P-loop containing nucleoside triphosphate hydrolases"/>
    <property type="match status" value="1"/>
</dbReference>
<evidence type="ECO:0000256" key="4">
    <source>
        <dbReference type="ARBA" id="ARBA00022840"/>
    </source>
</evidence>
<dbReference type="InterPro" id="IPR027417">
    <property type="entry name" value="P-loop_NTPase"/>
</dbReference>
<evidence type="ECO:0000259" key="5">
    <source>
        <dbReference type="Pfam" id="PF00580"/>
    </source>
</evidence>
<keyword evidence="2" id="KW-0378">Hydrolase</keyword>
<evidence type="ECO:0000256" key="1">
    <source>
        <dbReference type="ARBA" id="ARBA00022741"/>
    </source>
</evidence>
<evidence type="ECO:0000256" key="2">
    <source>
        <dbReference type="ARBA" id="ARBA00022801"/>
    </source>
</evidence>
<gene>
    <name evidence="6" type="ORF">ABS768_13910</name>
</gene>
<dbReference type="Pfam" id="PF00580">
    <property type="entry name" value="UvrD-helicase"/>
    <property type="match status" value="1"/>
</dbReference>
<organism evidence="6 7">
    <name type="scientific">Flavobacterium rhizophilum</name>
    <dbReference type="NCBI Taxonomy" id="3163296"/>
    <lineage>
        <taxon>Bacteria</taxon>
        <taxon>Pseudomonadati</taxon>
        <taxon>Bacteroidota</taxon>
        <taxon>Flavobacteriia</taxon>
        <taxon>Flavobacteriales</taxon>
        <taxon>Flavobacteriaceae</taxon>
        <taxon>Flavobacterium</taxon>
    </lineage>
</organism>
<keyword evidence="1" id="KW-0547">Nucleotide-binding</keyword>
<keyword evidence="7" id="KW-1185">Reference proteome</keyword>
<sequence length="338" mass="39299">MVDKRIVLAVAGSGKTTMLINQLDLDKNFLLVTYTVSNCKNLKNKVLKKFNYLPQNITILTYFDFIYNTCIKPFLFKELKVKGIKWDLPPTWTNQLNRNDKRFYVNNGYLYHNRMAKLIDVANLSQSVNDRIKKFYNYVLIDEVQDLSGHDFDFVLRLLNTNVNFLLVGDFYQHTYNTSRDGNLHKNLYSNLETFLNYYSKQNITIDLDTLKKSHRCSPTICNYVSENLGISISSANDNITQIKYVDNPTEISNILSDDSIIKLVYNNSNKRSFNSKNWGDCKGEDSYVDTCIILNKTTYNLYKKQNLKSLNPITKNKLYVALTRTRGNCYLIPEDLT</sequence>
<evidence type="ECO:0000313" key="6">
    <source>
        <dbReference type="EMBL" id="MFL9838605.1"/>
    </source>
</evidence>
<reference evidence="6 7" key="1">
    <citation type="submission" date="2024-06" db="EMBL/GenBank/DDBJ databases">
        <authorList>
            <person name="Kaempfer P."/>
            <person name="Viver T."/>
        </authorList>
    </citation>
    <scope>NUCLEOTIDE SEQUENCE [LARGE SCALE GENOMIC DNA]</scope>
    <source>
        <strain evidence="6 7">ST-75</strain>
    </source>
</reference>
<comment type="caution">
    <text evidence="6">The sequence shown here is derived from an EMBL/GenBank/DDBJ whole genome shotgun (WGS) entry which is preliminary data.</text>
</comment>
<evidence type="ECO:0000256" key="3">
    <source>
        <dbReference type="ARBA" id="ARBA00022806"/>
    </source>
</evidence>
<dbReference type="InterPro" id="IPR014016">
    <property type="entry name" value="UvrD-like_ATP-bd"/>
</dbReference>
<dbReference type="EMBL" id="JBELQB010000011">
    <property type="protein sequence ID" value="MFL9838605.1"/>
    <property type="molecule type" value="Genomic_DNA"/>
</dbReference>
<dbReference type="Gene3D" id="3.40.50.300">
    <property type="entry name" value="P-loop containing nucleotide triphosphate hydrolases"/>
    <property type="match status" value="1"/>
</dbReference>